<dbReference type="InterPro" id="IPR001570">
    <property type="entry name" value="Peptidase_M4_C_domain"/>
</dbReference>
<feature type="chain" id="PRO_5020453099" evidence="10">
    <location>
        <begin position="27"/>
        <end position="736"/>
    </location>
</feature>
<dbReference type="InterPro" id="IPR027268">
    <property type="entry name" value="Peptidase_M4/M1_CTD_sf"/>
</dbReference>
<dbReference type="PANTHER" id="PTHR33794">
    <property type="entry name" value="BACILLOLYSIN"/>
    <property type="match status" value="1"/>
</dbReference>
<proteinExistence type="inferred from homology"/>
<evidence type="ECO:0000313" key="14">
    <source>
        <dbReference type="EMBL" id="TDD46542.1"/>
    </source>
</evidence>
<dbReference type="Gene3D" id="3.10.170.10">
    <property type="match status" value="1"/>
</dbReference>
<evidence type="ECO:0000259" key="12">
    <source>
        <dbReference type="Pfam" id="PF02868"/>
    </source>
</evidence>
<evidence type="ECO:0000256" key="5">
    <source>
        <dbReference type="ARBA" id="ARBA00022801"/>
    </source>
</evidence>
<dbReference type="Pfam" id="PF01447">
    <property type="entry name" value="Peptidase_M4"/>
    <property type="match status" value="1"/>
</dbReference>
<reference evidence="14 15" key="1">
    <citation type="submission" date="2019-03" db="EMBL/GenBank/DDBJ databases">
        <title>Draft genome sequences of novel Actinobacteria.</title>
        <authorList>
            <person name="Sahin N."/>
            <person name="Ay H."/>
            <person name="Saygin H."/>
        </authorList>
    </citation>
    <scope>NUCLEOTIDE SEQUENCE [LARGE SCALE GENOMIC DNA]</scope>
    <source>
        <strain evidence="14 15">JCM 13523</strain>
    </source>
</reference>
<feature type="domain" description="Peptidase M4" evidence="11">
    <location>
        <begin position="204"/>
        <end position="354"/>
    </location>
</feature>
<dbReference type="SUPFAM" id="SSF49313">
    <property type="entry name" value="Cadherin-like"/>
    <property type="match status" value="1"/>
</dbReference>
<name>A0A4R4YSJ0_9ACTN</name>
<dbReference type="Gene3D" id="3.10.450.490">
    <property type="match status" value="1"/>
</dbReference>
<sequence length="736" mass="75419">MNRNKTRVTGLAGLLVAGLVVSPAFAGVTAQTPPGAVAHESKSLAADEQAHALASASALGLAAGEKLTVKSVVEDAGGATHVRYERTLDGLRVIGGDFVAHKDAKGTIKAVEYNLGRKSVAPASRTAKISKAAAQAKGLATAKATKDEKAAGNELVVFVTDQGPKLAYDVLTTGLRANQVPTRLHTYVDAGTGAVLATDDEIKTGTGNGIFVGDVTINTTVKSGGGYEMKDAAGNTATDVHNQGDPNTGEGPDGDLFTDADDKWGTGANSDRASAAVDALYGAQKTFDYYKTQLGRNGIWNDGRGARSRVHFANAMVNAFWDGTQMSYGDGANNAAPLTELDVAAHEMSHGVTENTAGLVYTGEAGGLNEANSDIFGTAVEFYVNNPNDVPDYFIGELINIRGNGTPLRYMDKPSKDGVSKDCWSSTLGSLDPHYSSGPLNHWYYMLSEGSGAKTINGKNYDSPTCSGAAAVTGIGHAKAEKIWYRTLATYLTSSSKYSNARTGAIKSAKDLYGQGSAECLAVEKAFTAIAVAATAETCGTGNPDPGTPAVTNPGAQTSTAGTADTLQLAATGGTTPYSWSATGLPAGLSVNASTGLISGTPTTAATSSVTAKVTDAGGKTASATFSWVVSSGGGGGTCTGALKYDGSLSAGGSKTFPAFSDSDAGQLKVCLDGPTGSDFDVYLQQQLFGSYWVTVAQGITPNPDESFTYNNKAGNYRLMVKADSGSGAFTATVAE</sequence>
<keyword evidence="6" id="KW-0862">Zinc</keyword>
<dbReference type="GO" id="GO:0004222">
    <property type="term" value="F:metalloendopeptidase activity"/>
    <property type="evidence" value="ECO:0007669"/>
    <property type="project" value="InterPro"/>
</dbReference>
<keyword evidence="15" id="KW-1185">Reference proteome</keyword>
<dbReference type="Gene3D" id="2.60.120.380">
    <property type="match status" value="1"/>
</dbReference>
<evidence type="ECO:0000256" key="4">
    <source>
        <dbReference type="ARBA" id="ARBA00022729"/>
    </source>
</evidence>
<feature type="active site" description="Proton donor" evidence="8">
    <location>
        <position position="434"/>
    </location>
</feature>
<evidence type="ECO:0000313" key="15">
    <source>
        <dbReference type="Proteomes" id="UP000295124"/>
    </source>
</evidence>
<dbReference type="Gene3D" id="2.60.40.10">
    <property type="entry name" value="Immunoglobulins"/>
    <property type="match status" value="1"/>
</dbReference>
<dbReference type="PRINTS" id="PR00730">
    <property type="entry name" value="THERMOLYSIN"/>
</dbReference>
<feature type="active site" evidence="8">
    <location>
        <position position="347"/>
    </location>
</feature>
<dbReference type="Proteomes" id="UP000295124">
    <property type="component" value="Unassembled WGS sequence"/>
</dbReference>
<dbReference type="InterPro" id="IPR011096">
    <property type="entry name" value="FTP_domain"/>
</dbReference>
<organism evidence="14 15">
    <name type="scientific">Kribbella antibiotica</name>
    <dbReference type="NCBI Taxonomy" id="190195"/>
    <lineage>
        <taxon>Bacteria</taxon>
        <taxon>Bacillati</taxon>
        <taxon>Actinomycetota</taxon>
        <taxon>Actinomycetes</taxon>
        <taxon>Propionibacteriales</taxon>
        <taxon>Kribbellaceae</taxon>
        <taxon>Kribbella</taxon>
    </lineage>
</organism>
<evidence type="ECO:0000259" key="11">
    <source>
        <dbReference type="Pfam" id="PF01447"/>
    </source>
</evidence>
<accession>A0A4R4YSJ0</accession>
<feature type="domain" description="FTP" evidence="13">
    <location>
        <begin position="66"/>
        <end position="111"/>
    </location>
</feature>
<dbReference type="InterPro" id="IPR015919">
    <property type="entry name" value="Cadherin-like_sf"/>
</dbReference>
<evidence type="ECO:0000256" key="3">
    <source>
        <dbReference type="ARBA" id="ARBA00022723"/>
    </source>
</evidence>
<evidence type="ECO:0000256" key="2">
    <source>
        <dbReference type="ARBA" id="ARBA00022670"/>
    </source>
</evidence>
<keyword evidence="3" id="KW-0479">Metal-binding</keyword>
<dbReference type="RefSeq" id="WP_132175857.1">
    <property type="nucleotide sequence ID" value="NZ_SMKX01000171.1"/>
</dbReference>
<feature type="domain" description="Peptidase M4 C-terminal" evidence="12">
    <location>
        <begin position="357"/>
        <end position="532"/>
    </location>
</feature>
<evidence type="ECO:0000256" key="7">
    <source>
        <dbReference type="ARBA" id="ARBA00023049"/>
    </source>
</evidence>
<protein>
    <submittedName>
        <fullName evidence="14">M4 family peptidase</fullName>
    </submittedName>
</protein>
<evidence type="ECO:0000256" key="8">
    <source>
        <dbReference type="PIRSR" id="PIRSR623612-1"/>
    </source>
</evidence>
<dbReference type="InterPro" id="IPR013856">
    <property type="entry name" value="Peptidase_M4_domain"/>
</dbReference>
<gene>
    <name evidence="14" type="ORF">E1263_36300</name>
</gene>
<dbReference type="InterPro" id="IPR050728">
    <property type="entry name" value="Zinc_Metalloprotease_M4"/>
</dbReference>
<dbReference type="GO" id="GO:0016020">
    <property type="term" value="C:membrane"/>
    <property type="evidence" value="ECO:0007669"/>
    <property type="project" value="InterPro"/>
</dbReference>
<dbReference type="Pfam" id="PF07504">
    <property type="entry name" value="FTP"/>
    <property type="match status" value="1"/>
</dbReference>
<keyword evidence="7" id="KW-0482">Metalloprotease</keyword>
<dbReference type="GO" id="GO:0005509">
    <property type="term" value="F:calcium ion binding"/>
    <property type="evidence" value="ECO:0007669"/>
    <property type="project" value="InterPro"/>
</dbReference>
<dbReference type="SUPFAM" id="SSF55486">
    <property type="entry name" value="Metalloproteases ('zincins'), catalytic domain"/>
    <property type="match status" value="1"/>
</dbReference>
<dbReference type="OrthoDB" id="291295at2"/>
<dbReference type="GO" id="GO:0006508">
    <property type="term" value="P:proteolysis"/>
    <property type="evidence" value="ECO:0007669"/>
    <property type="project" value="UniProtKB-KW"/>
</dbReference>
<dbReference type="CDD" id="cd09597">
    <property type="entry name" value="M4_TLP"/>
    <property type="match status" value="1"/>
</dbReference>
<comment type="caution">
    <text evidence="14">The sequence shown here is derived from an EMBL/GenBank/DDBJ whole genome shotgun (WGS) entry which is preliminary data.</text>
</comment>
<dbReference type="PANTHER" id="PTHR33794:SF1">
    <property type="entry name" value="BACILLOLYSIN"/>
    <property type="match status" value="1"/>
</dbReference>
<feature type="region of interest" description="Disordered" evidence="9">
    <location>
        <begin position="241"/>
        <end position="260"/>
    </location>
</feature>
<dbReference type="GO" id="GO:0005975">
    <property type="term" value="P:carbohydrate metabolic process"/>
    <property type="evidence" value="ECO:0007669"/>
    <property type="project" value="UniProtKB-ARBA"/>
</dbReference>
<keyword evidence="4 10" id="KW-0732">Signal</keyword>
<dbReference type="Pfam" id="PF05345">
    <property type="entry name" value="He_PIG"/>
    <property type="match status" value="1"/>
</dbReference>
<dbReference type="EMBL" id="SMKX01000171">
    <property type="protein sequence ID" value="TDD46542.1"/>
    <property type="molecule type" value="Genomic_DNA"/>
</dbReference>
<dbReference type="InterPro" id="IPR013783">
    <property type="entry name" value="Ig-like_fold"/>
</dbReference>
<dbReference type="Gene3D" id="1.10.390.10">
    <property type="entry name" value="Neutral Protease Domain 2"/>
    <property type="match status" value="1"/>
</dbReference>
<feature type="signal peptide" evidence="10">
    <location>
        <begin position="1"/>
        <end position="26"/>
    </location>
</feature>
<evidence type="ECO:0000256" key="10">
    <source>
        <dbReference type="SAM" id="SignalP"/>
    </source>
</evidence>
<dbReference type="Gene3D" id="3.10.450.40">
    <property type="match status" value="1"/>
</dbReference>
<dbReference type="Pfam" id="PF02868">
    <property type="entry name" value="Peptidase_M4_C"/>
    <property type="match status" value="1"/>
</dbReference>
<evidence type="ECO:0000256" key="1">
    <source>
        <dbReference type="ARBA" id="ARBA00009388"/>
    </source>
</evidence>
<evidence type="ECO:0000256" key="9">
    <source>
        <dbReference type="SAM" id="MobiDB-lite"/>
    </source>
</evidence>
<dbReference type="InterPro" id="IPR023612">
    <property type="entry name" value="Peptidase_M4"/>
</dbReference>
<dbReference type="AlphaFoldDB" id="A0A4R4YSJ0"/>
<keyword evidence="2" id="KW-0645">Protease</keyword>
<comment type="similarity">
    <text evidence="1">Belongs to the peptidase M4 family.</text>
</comment>
<keyword evidence="5" id="KW-0378">Hydrolase</keyword>
<evidence type="ECO:0000259" key="13">
    <source>
        <dbReference type="Pfam" id="PF07504"/>
    </source>
</evidence>
<evidence type="ECO:0000256" key="6">
    <source>
        <dbReference type="ARBA" id="ARBA00022833"/>
    </source>
</evidence>